<name>A0ABS1H8Q3_9BACL</name>
<organism evidence="1 2">
    <name type="scientific">Viridibacillus soli</name>
    <dbReference type="NCBI Taxonomy" id="2798301"/>
    <lineage>
        <taxon>Bacteria</taxon>
        <taxon>Bacillati</taxon>
        <taxon>Bacillota</taxon>
        <taxon>Bacilli</taxon>
        <taxon>Bacillales</taxon>
        <taxon>Caryophanaceae</taxon>
        <taxon>Viridibacillus</taxon>
    </lineage>
</organism>
<protein>
    <submittedName>
        <fullName evidence="1">Uncharacterized protein</fullName>
    </submittedName>
</protein>
<keyword evidence="2" id="KW-1185">Reference proteome</keyword>
<dbReference type="EMBL" id="JAEOAH010000013">
    <property type="protein sequence ID" value="MBK3495393.1"/>
    <property type="molecule type" value="Genomic_DNA"/>
</dbReference>
<accession>A0ABS1H8Q3</accession>
<proteinExistence type="predicted"/>
<gene>
    <name evidence="1" type="ORF">JFL43_11140</name>
</gene>
<evidence type="ECO:0000313" key="1">
    <source>
        <dbReference type="EMBL" id="MBK3495393.1"/>
    </source>
</evidence>
<evidence type="ECO:0000313" key="2">
    <source>
        <dbReference type="Proteomes" id="UP000618943"/>
    </source>
</evidence>
<dbReference type="RefSeq" id="WP_198517887.1">
    <property type="nucleotide sequence ID" value="NZ_JAEOAH010000013.1"/>
</dbReference>
<comment type="caution">
    <text evidence="1">The sequence shown here is derived from an EMBL/GenBank/DDBJ whole genome shotgun (WGS) entry which is preliminary data.</text>
</comment>
<sequence>MGKKMFFYLDPKERQGTVKVPSNPVFEGTFLMVNHRLIDSVALEDYCPNCLGLLRYSDEYDSLFCVNCNEWREEECDDPTCDSCKDRPKRPF</sequence>
<dbReference type="Proteomes" id="UP000618943">
    <property type="component" value="Unassembled WGS sequence"/>
</dbReference>
<reference evidence="1 2" key="1">
    <citation type="submission" date="2020-12" db="EMBL/GenBank/DDBJ databases">
        <title>YIM B01967 draft genome.</title>
        <authorList>
            <person name="Yan X."/>
        </authorList>
    </citation>
    <scope>NUCLEOTIDE SEQUENCE [LARGE SCALE GENOMIC DNA]</scope>
    <source>
        <strain evidence="1 2">YIM B01967</strain>
    </source>
</reference>